<dbReference type="GO" id="GO:0005856">
    <property type="term" value="C:cytoskeleton"/>
    <property type="evidence" value="ECO:0007669"/>
    <property type="project" value="TreeGrafter"/>
</dbReference>
<accession>A0A1D2M9H5</accession>
<dbReference type="InterPro" id="IPR011009">
    <property type="entry name" value="Kinase-like_dom_sf"/>
</dbReference>
<protein>
    <recommendedName>
        <fullName evidence="2">dual-specificity kinase</fullName>
        <ecNumber evidence="2">2.7.12.1</ecNumber>
    </recommendedName>
</protein>
<dbReference type="STRING" id="48709.A0A1D2M9H5"/>
<dbReference type="GO" id="GO:0005737">
    <property type="term" value="C:cytoplasm"/>
    <property type="evidence" value="ECO:0007669"/>
    <property type="project" value="TreeGrafter"/>
</dbReference>
<proteinExistence type="inferred from homology"/>
<evidence type="ECO:0000256" key="4">
    <source>
        <dbReference type="ARBA" id="ARBA00022679"/>
    </source>
</evidence>
<evidence type="ECO:0000313" key="13">
    <source>
        <dbReference type="Proteomes" id="UP000094527"/>
    </source>
</evidence>
<keyword evidence="6 12" id="KW-0418">Kinase</keyword>
<dbReference type="GO" id="GO:0004712">
    <property type="term" value="F:protein serine/threonine/tyrosine kinase activity"/>
    <property type="evidence" value="ECO:0007669"/>
    <property type="project" value="UniProtKB-EC"/>
</dbReference>
<gene>
    <name evidence="12" type="ORF">Ocin01_17045</name>
</gene>
<keyword evidence="13" id="KW-1185">Reference proteome</keyword>
<dbReference type="Gene3D" id="3.30.200.20">
    <property type="entry name" value="Phosphorylase Kinase, domain 1"/>
    <property type="match status" value="1"/>
</dbReference>
<feature type="domain" description="Protein kinase" evidence="11">
    <location>
        <begin position="90"/>
        <end position="309"/>
    </location>
</feature>
<evidence type="ECO:0000256" key="3">
    <source>
        <dbReference type="ARBA" id="ARBA00022527"/>
    </source>
</evidence>
<sequence>MSKLSQKLLPATRACCWKLLQLPSPLPTKALQRYYSILSRFELHEIHDYQDIYFLGRDHQRKLLPRSNYGHDCRLGFYRYVVGDHIGYRYEVLEQLGKVSYAEVFKVYDHKESIIVVLKIGRSLPIFLAGETGNWTFESDVKINVIQMIDHFFPKSRVKGYPSPLCSKVDPLAGHDFGGTRQAKNRARLVISSWKVGLDEVMLIDFGFASYDGQDLLPNVQALNTGRQKYSLGSQKLYSGDNLFTSNSETEQVAALVELLGSPPEELLKVSDPKMKSRNDNLFLDFVRKCLDWNPTLAKPDEALCHPWFIKEIPTPIMTVARPSLVHENQAG</sequence>
<evidence type="ECO:0000313" key="12">
    <source>
        <dbReference type="EMBL" id="ODM89637.1"/>
    </source>
</evidence>
<dbReference type="PANTHER" id="PTHR24058">
    <property type="entry name" value="DUAL SPECIFICITY PROTEIN KINASE"/>
    <property type="match status" value="1"/>
</dbReference>
<dbReference type="Gene3D" id="3.30.10.30">
    <property type="entry name" value="DYRK"/>
    <property type="match status" value="1"/>
</dbReference>
<comment type="catalytic activity">
    <reaction evidence="9">
        <text>L-threonyl-[protein] + ATP = O-phospho-L-threonyl-[protein] + ADP + H(+)</text>
        <dbReference type="Rhea" id="RHEA:46608"/>
        <dbReference type="Rhea" id="RHEA-COMP:11060"/>
        <dbReference type="Rhea" id="RHEA-COMP:11605"/>
        <dbReference type="ChEBI" id="CHEBI:15378"/>
        <dbReference type="ChEBI" id="CHEBI:30013"/>
        <dbReference type="ChEBI" id="CHEBI:30616"/>
        <dbReference type="ChEBI" id="CHEBI:61977"/>
        <dbReference type="ChEBI" id="CHEBI:456216"/>
        <dbReference type="EC" id="2.7.12.1"/>
    </reaction>
</comment>
<keyword evidence="5" id="KW-0547">Nucleotide-binding</keyword>
<keyword evidence="3" id="KW-0723">Serine/threonine-protein kinase</keyword>
<evidence type="ECO:0000256" key="6">
    <source>
        <dbReference type="ARBA" id="ARBA00022777"/>
    </source>
</evidence>
<evidence type="ECO:0000256" key="9">
    <source>
        <dbReference type="ARBA" id="ARBA00049308"/>
    </source>
</evidence>
<evidence type="ECO:0000256" key="10">
    <source>
        <dbReference type="ARBA" id="ARBA00051680"/>
    </source>
</evidence>
<comment type="similarity">
    <text evidence="1">Belongs to the protein kinase superfamily. CMGC Ser/Thr protein kinase family. MNB/DYRK subfamily.</text>
</comment>
<name>A0A1D2M9H5_ORCCI</name>
<dbReference type="InterPro" id="IPR000719">
    <property type="entry name" value="Prot_kinase_dom"/>
</dbReference>
<evidence type="ECO:0000256" key="7">
    <source>
        <dbReference type="ARBA" id="ARBA00022840"/>
    </source>
</evidence>
<dbReference type="PANTHER" id="PTHR24058:SF22">
    <property type="entry name" value="DUAL SPECIFICITY TYROSINE-PHOSPHORYLATION-REGULATED KINASE 4"/>
    <property type="match status" value="1"/>
</dbReference>
<dbReference type="Gene3D" id="1.10.510.10">
    <property type="entry name" value="Transferase(Phosphotransferase) domain 1"/>
    <property type="match status" value="1"/>
</dbReference>
<keyword evidence="4" id="KW-0808">Transferase</keyword>
<dbReference type="EC" id="2.7.12.1" evidence="2"/>
<dbReference type="GO" id="GO:0004674">
    <property type="term" value="F:protein serine/threonine kinase activity"/>
    <property type="evidence" value="ECO:0007669"/>
    <property type="project" value="UniProtKB-KW"/>
</dbReference>
<dbReference type="SUPFAM" id="SSF56112">
    <property type="entry name" value="Protein kinase-like (PK-like)"/>
    <property type="match status" value="1"/>
</dbReference>
<dbReference type="EMBL" id="LJIJ01002485">
    <property type="protein sequence ID" value="ODM89637.1"/>
    <property type="molecule type" value="Genomic_DNA"/>
</dbReference>
<dbReference type="Proteomes" id="UP000094527">
    <property type="component" value="Unassembled WGS sequence"/>
</dbReference>
<evidence type="ECO:0000256" key="1">
    <source>
        <dbReference type="ARBA" id="ARBA00008867"/>
    </source>
</evidence>
<dbReference type="InterPro" id="IPR042521">
    <property type="entry name" value="DYRK"/>
</dbReference>
<dbReference type="GO" id="GO:0005524">
    <property type="term" value="F:ATP binding"/>
    <property type="evidence" value="ECO:0007669"/>
    <property type="project" value="UniProtKB-KW"/>
</dbReference>
<comment type="catalytic activity">
    <reaction evidence="10">
        <text>L-tyrosyl-[protein] + ATP = O-phospho-L-tyrosyl-[protein] + ADP + H(+)</text>
        <dbReference type="Rhea" id="RHEA:10596"/>
        <dbReference type="Rhea" id="RHEA-COMP:10136"/>
        <dbReference type="Rhea" id="RHEA-COMP:20101"/>
        <dbReference type="ChEBI" id="CHEBI:15378"/>
        <dbReference type="ChEBI" id="CHEBI:30616"/>
        <dbReference type="ChEBI" id="CHEBI:46858"/>
        <dbReference type="ChEBI" id="CHEBI:61978"/>
        <dbReference type="ChEBI" id="CHEBI:456216"/>
        <dbReference type="EC" id="2.7.12.1"/>
    </reaction>
</comment>
<keyword evidence="7" id="KW-0067">ATP-binding</keyword>
<evidence type="ECO:0000256" key="8">
    <source>
        <dbReference type="ARBA" id="ARBA00049003"/>
    </source>
</evidence>
<evidence type="ECO:0000256" key="5">
    <source>
        <dbReference type="ARBA" id="ARBA00022741"/>
    </source>
</evidence>
<dbReference type="AlphaFoldDB" id="A0A1D2M9H5"/>
<organism evidence="12 13">
    <name type="scientific">Orchesella cincta</name>
    <name type="common">Springtail</name>
    <name type="synonym">Podura cincta</name>
    <dbReference type="NCBI Taxonomy" id="48709"/>
    <lineage>
        <taxon>Eukaryota</taxon>
        <taxon>Metazoa</taxon>
        <taxon>Ecdysozoa</taxon>
        <taxon>Arthropoda</taxon>
        <taxon>Hexapoda</taxon>
        <taxon>Collembola</taxon>
        <taxon>Entomobryomorpha</taxon>
        <taxon>Entomobryoidea</taxon>
        <taxon>Orchesellidae</taxon>
        <taxon>Orchesellinae</taxon>
        <taxon>Orchesella</taxon>
    </lineage>
</organism>
<comment type="catalytic activity">
    <reaction evidence="8">
        <text>L-seryl-[protein] + ATP = O-phospho-L-seryl-[protein] + ADP + H(+)</text>
        <dbReference type="Rhea" id="RHEA:17989"/>
        <dbReference type="Rhea" id="RHEA-COMP:9863"/>
        <dbReference type="Rhea" id="RHEA-COMP:11604"/>
        <dbReference type="ChEBI" id="CHEBI:15378"/>
        <dbReference type="ChEBI" id="CHEBI:29999"/>
        <dbReference type="ChEBI" id="CHEBI:30616"/>
        <dbReference type="ChEBI" id="CHEBI:83421"/>
        <dbReference type="ChEBI" id="CHEBI:456216"/>
        <dbReference type="EC" id="2.7.12.1"/>
    </reaction>
</comment>
<evidence type="ECO:0000259" key="11">
    <source>
        <dbReference type="SMART" id="SM00220"/>
    </source>
</evidence>
<evidence type="ECO:0000256" key="2">
    <source>
        <dbReference type="ARBA" id="ARBA00013203"/>
    </source>
</evidence>
<reference evidence="12 13" key="1">
    <citation type="journal article" date="2016" name="Genome Biol. Evol.">
        <title>Gene Family Evolution Reflects Adaptation to Soil Environmental Stressors in the Genome of the Collembolan Orchesella cincta.</title>
        <authorList>
            <person name="Faddeeva-Vakhrusheva A."/>
            <person name="Derks M.F."/>
            <person name="Anvar S.Y."/>
            <person name="Agamennone V."/>
            <person name="Suring W."/>
            <person name="Smit S."/>
            <person name="van Straalen N.M."/>
            <person name="Roelofs D."/>
        </authorList>
    </citation>
    <scope>NUCLEOTIDE SEQUENCE [LARGE SCALE GENOMIC DNA]</scope>
    <source>
        <tissue evidence="12">Mixed pool</tissue>
    </source>
</reference>
<dbReference type="SMART" id="SM00220">
    <property type="entry name" value="S_TKc"/>
    <property type="match status" value="1"/>
</dbReference>
<dbReference type="InterPro" id="IPR050494">
    <property type="entry name" value="Ser_Thr_dual-spec_kinase"/>
</dbReference>
<comment type="caution">
    <text evidence="12">The sequence shown here is derived from an EMBL/GenBank/DDBJ whole genome shotgun (WGS) entry which is preliminary data.</text>
</comment>